<gene>
    <name evidence="2" type="ORF">ACFQEY_02045</name>
</gene>
<name>A0ABD5UJ33_9EURY</name>
<sequence>MHSFAYRPLYYTRIVAWAFSPLVPLLVLAAAVFPGTAPGAE</sequence>
<evidence type="ECO:0000313" key="2">
    <source>
        <dbReference type="EMBL" id="MFC6887839.1"/>
    </source>
</evidence>
<dbReference type="Proteomes" id="UP001596333">
    <property type="component" value="Unassembled WGS sequence"/>
</dbReference>
<evidence type="ECO:0008006" key="4">
    <source>
        <dbReference type="Google" id="ProtNLM"/>
    </source>
</evidence>
<keyword evidence="1" id="KW-0472">Membrane</keyword>
<feature type="transmembrane region" description="Helical" evidence="1">
    <location>
        <begin position="12"/>
        <end position="33"/>
    </location>
</feature>
<reference evidence="2 3" key="1">
    <citation type="journal article" date="2019" name="Int. J. Syst. Evol. Microbiol.">
        <title>The Global Catalogue of Microorganisms (GCM) 10K type strain sequencing project: providing services to taxonomists for standard genome sequencing and annotation.</title>
        <authorList>
            <consortium name="The Broad Institute Genomics Platform"/>
            <consortium name="The Broad Institute Genome Sequencing Center for Infectious Disease"/>
            <person name="Wu L."/>
            <person name="Ma J."/>
        </authorList>
    </citation>
    <scope>NUCLEOTIDE SEQUENCE [LARGE SCALE GENOMIC DNA]</scope>
    <source>
        <strain evidence="2 3">Y73</strain>
    </source>
</reference>
<dbReference type="RefSeq" id="WP_379764304.1">
    <property type="nucleotide sequence ID" value="NZ_JBHSXI010000001.1"/>
</dbReference>
<proteinExistence type="predicted"/>
<dbReference type="EMBL" id="JBHSXI010000001">
    <property type="protein sequence ID" value="MFC6887839.1"/>
    <property type="molecule type" value="Genomic_DNA"/>
</dbReference>
<evidence type="ECO:0000313" key="3">
    <source>
        <dbReference type="Proteomes" id="UP001596333"/>
    </source>
</evidence>
<comment type="caution">
    <text evidence="2">The sequence shown here is derived from an EMBL/GenBank/DDBJ whole genome shotgun (WGS) entry which is preliminary data.</text>
</comment>
<keyword evidence="3" id="KW-1185">Reference proteome</keyword>
<evidence type="ECO:0000256" key="1">
    <source>
        <dbReference type="SAM" id="Phobius"/>
    </source>
</evidence>
<keyword evidence="1" id="KW-1133">Transmembrane helix</keyword>
<keyword evidence="1" id="KW-0812">Transmembrane</keyword>
<organism evidence="2 3">
    <name type="scientific">Halorubrum trueperi</name>
    <dbReference type="NCBI Taxonomy" id="2004704"/>
    <lineage>
        <taxon>Archaea</taxon>
        <taxon>Methanobacteriati</taxon>
        <taxon>Methanobacteriota</taxon>
        <taxon>Stenosarchaea group</taxon>
        <taxon>Halobacteria</taxon>
        <taxon>Halobacteriales</taxon>
        <taxon>Haloferacaceae</taxon>
        <taxon>Halorubrum</taxon>
    </lineage>
</organism>
<protein>
    <recommendedName>
        <fullName evidence="4">ABC transporter permease</fullName>
    </recommendedName>
</protein>
<dbReference type="AlphaFoldDB" id="A0ABD5UJ33"/>
<accession>A0ABD5UJ33</accession>